<keyword evidence="5 7" id="KW-1133">Transmembrane helix</keyword>
<proteinExistence type="inferred from homology"/>
<feature type="domain" description="ABC3 transporter permease C-terminal" evidence="8">
    <location>
        <begin position="267"/>
        <end position="390"/>
    </location>
</feature>
<keyword evidence="3" id="KW-1003">Cell membrane</keyword>
<keyword evidence="6 7" id="KW-0472">Membrane</keyword>
<evidence type="ECO:0000256" key="6">
    <source>
        <dbReference type="ARBA" id="ARBA00023136"/>
    </source>
</evidence>
<evidence type="ECO:0000313" key="10">
    <source>
        <dbReference type="EMBL" id="MEA9355451.1"/>
    </source>
</evidence>
<gene>
    <name evidence="10" type="ORF">SHI21_04540</name>
</gene>
<evidence type="ECO:0000256" key="3">
    <source>
        <dbReference type="ARBA" id="ARBA00022475"/>
    </source>
</evidence>
<keyword evidence="4 7" id="KW-0812">Transmembrane</keyword>
<evidence type="ECO:0000256" key="5">
    <source>
        <dbReference type="ARBA" id="ARBA00022989"/>
    </source>
</evidence>
<comment type="caution">
    <text evidence="10">The sequence shown here is derived from an EMBL/GenBank/DDBJ whole genome shotgun (WGS) entry which is preliminary data.</text>
</comment>
<feature type="transmembrane region" description="Helical" evidence="7">
    <location>
        <begin position="262"/>
        <end position="286"/>
    </location>
</feature>
<feature type="transmembrane region" description="Helical" evidence="7">
    <location>
        <begin position="314"/>
        <end position="337"/>
    </location>
</feature>
<evidence type="ECO:0000259" key="8">
    <source>
        <dbReference type="Pfam" id="PF02687"/>
    </source>
</evidence>
<comment type="subcellular location">
    <subcellularLocation>
        <location evidence="1">Cell membrane</location>
        <topology evidence="1">Multi-pass membrane protein</topology>
    </subcellularLocation>
</comment>
<protein>
    <submittedName>
        <fullName evidence="10">FtsX-like permease family protein</fullName>
    </submittedName>
</protein>
<dbReference type="Proteomes" id="UP001302274">
    <property type="component" value="Unassembled WGS sequence"/>
</dbReference>
<dbReference type="InterPro" id="IPR051447">
    <property type="entry name" value="Lipoprotein-release_system"/>
</dbReference>
<dbReference type="PANTHER" id="PTHR30489:SF0">
    <property type="entry name" value="LIPOPROTEIN-RELEASING SYSTEM TRANSMEMBRANE PROTEIN LOLE"/>
    <property type="match status" value="1"/>
</dbReference>
<evidence type="ECO:0000259" key="9">
    <source>
        <dbReference type="Pfam" id="PF12704"/>
    </source>
</evidence>
<comment type="similarity">
    <text evidence="2">Belongs to the ABC-4 integral membrane protein family. LolC/E subfamily.</text>
</comment>
<dbReference type="InterPro" id="IPR025857">
    <property type="entry name" value="MacB_PCD"/>
</dbReference>
<sequence>MKSTNNFRIFLTLFLDSTTKKFLVGVLVGLAFSIAVILSTVGIMDGFERALRHGLKKSAGDITMKYSNGFFTVNERLKKELEDAEVKNYAPMIETESFLIFNDESRGVQIKAINPVYGRVVGIPLNLEPHTVGIGSEIARINKIAIGDEIVLAFGKGGDEFKNMPTLKRFKVAQIVTHGVFQKDARIVYTRLDEVQALLGLASKVNIIAFNIDRTKLGSGNDLQAIEAKLTDLRMRFEPEFYFKPYWREYGSLIEAVQAEKVLISLILQLIVVISVFNVLALIYFINEKKSKELFLFKALGLSKKSMNNLWIKLVMMMWVVACVLSIAFVQLFRLMLLKLPFFALPAEVYHMPRIDIYLSLFDYVMVFALALVWMLLITYYLLRKLRNKSLLEGLRQEFA</sequence>
<dbReference type="RefSeq" id="WP_323575007.1">
    <property type="nucleotide sequence ID" value="NZ_JAYGJQ010000001.1"/>
</dbReference>
<dbReference type="PANTHER" id="PTHR30489">
    <property type="entry name" value="LIPOPROTEIN-RELEASING SYSTEM TRANSMEMBRANE PROTEIN LOLE"/>
    <property type="match status" value="1"/>
</dbReference>
<name>A0ABU5VQX3_9BACT</name>
<feature type="domain" description="MacB-like periplasmic core" evidence="9">
    <location>
        <begin position="27"/>
        <end position="232"/>
    </location>
</feature>
<dbReference type="InterPro" id="IPR003838">
    <property type="entry name" value="ABC3_permease_C"/>
</dbReference>
<dbReference type="EMBL" id="JAYGJQ010000001">
    <property type="protein sequence ID" value="MEA9355451.1"/>
    <property type="molecule type" value="Genomic_DNA"/>
</dbReference>
<evidence type="ECO:0000256" key="4">
    <source>
        <dbReference type="ARBA" id="ARBA00022692"/>
    </source>
</evidence>
<feature type="transmembrane region" description="Helical" evidence="7">
    <location>
        <begin position="21"/>
        <end position="44"/>
    </location>
</feature>
<organism evidence="10 11">
    <name type="scientific">Bacteriovorax antarcticus</name>
    <dbReference type="NCBI Taxonomy" id="3088717"/>
    <lineage>
        <taxon>Bacteria</taxon>
        <taxon>Pseudomonadati</taxon>
        <taxon>Bdellovibrionota</taxon>
        <taxon>Bacteriovoracia</taxon>
        <taxon>Bacteriovoracales</taxon>
        <taxon>Bacteriovoracaceae</taxon>
        <taxon>Bacteriovorax</taxon>
    </lineage>
</organism>
<accession>A0ABU5VQX3</accession>
<feature type="transmembrane region" description="Helical" evidence="7">
    <location>
        <begin position="357"/>
        <end position="383"/>
    </location>
</feature>
<evidence type="ECO:0000256" key="2">
    <source>
        <dbReference type="ARBA" id="ARBA00005236"/>
    </source>
</evidence>
<evidence type="ECO:0000256" key="7">
    <source>
        <dbReference type="SAM" id="Phobius"/>
    </source>
</evidence>
<dbReference type="Pfam" id="PF02687">
    <property type="entry name" value="FtsX"/>
    <property type="match status" value="1"/>
</dbReference>
<reference evidence="10 11" key="1">
    <citation type="submission" date="2023-11" db="EMBL/GenBank/DDBJ databases">
        <title>A Novel Polar Bacteriovorax (B. antarcticus) Isolated from the Biocrust in Antarctica.</title>
        <authorList>
            <person name="Mun W."/>
            <person name="Choi S.Y."/>
            <person name="Mitchell R.J."/>
        </authorList>
    </citation>
    <scope>NUCLEOTIDE SEQUENCE [LARGE SCALE GENOMIC DNA]</scope>
    <source>
        <strain evidence="10 11">PP10</strain>
    </source>
</reference>
<keyword evidence="11" id="KW-1185">Reference proteome</keyword>
<dbReference type="Pfam" id="PF12704">
    <property type="entry name" value="MacB_PCD"/>
    <property type="match status" value="1"/>
</dbReference>
<evidence type="ECO:0000256" key="1">
    <source>
        <dbReference type="ARBA" id="ARBA00004651"/>
    </source>
</evidence>
<evidence type="ECO:0000313" key="11">
    <source>
        <dbReference type="Proteomes" id="UP001302274"/>
    </source>
</evidence>